<feature type="domain" description="Major facilitator superfamily (MFS) profile" evidence="10">
    <location>
        <begin position="16"/>
        <end position="401"/>
    </location>
</feature>
<name>C5BUC4_TERTT</name>
<feature type="transmembrane region" description="Helical" evidence="9">
    <location>
        <begin position="223"/>
        <end position="244"/>
    </location>
</feature>
<dbReference type="Proteomes" id="UP000009080">
    <property type="component" value="Chromosome"/>
</dbReference>
<sequence>MKKLFVNFDILQHNANFRAVFIARTISLIGLGMLAVALPKQVYDLTGDSLQVGIVMALDGVGMFVGLLYGGVLADRHDRKGLILLARSICGLGFFWLAVNAFLPQPALWVIYVFALWDGFFGALGVTALLAAMPHIVGRENLMQARAVSMVSMRLAGVASPALGGWIIAVSDVAWNYVLAAVGTAITLLPLLRLPRMQPPEFEPQHPLRELFDGVRFLFQNRIVGAVVVIGTLVTLTTAIRVLFPEMAESLFQDNPMALGLLYSAVPLGATLGALLSAWAERLEQPGKWMGLICCGVFGSVVAFGLVENLWLSLATLVVFGYLTCIASLLQYTLVQGHTPDEYLGRINGIWTAQDACGDSIGTVGIGLIGKVFSTAGSIVLLGAGALTLGLVTLGLCKQLRSAGLTDTGLTDSARTA</sequence>
<feature type="transmembrane region" description="Helical" evidence="9">
    <location>
        <begin position="21"/>
        <end position="38"/>
    </location>
</feature>
<dbReference type="GO" id="GO:0022857">
    <property type="term" value="F:transmembrane transporter activity"/>
    <property type="evidence" value="ECO:0007669"/>
    <property type="project" value="InterPro"/>
</dbReference>
<dbReference type="PANTHER" id="PTHR23513:SF9">
    <property type="entry name" value="ENTEROBACTIN EXPORTER ENTS"/>
    <property type="match status" value="1"/>
</dbReference>
<dbReference type="InterPro" id="IPR020846">
    <property type="entry name" value="MFS_dom"/>
</dbReference>
<evidence type="ECO:0000256" key="4">
    <source>
        <dbReference type="ARBA" id="ARBA00022692"/>
    </source>
</evidence>
<keyword evidence="5 9" id="KW-1133">Transmembrane helix</keyword>
<dbReference type="PROSITE" id="PS50850">
    <property type="entry name" value="MFS"/>
    <property type="match status" value="1"/>
</dbReference>
<evidence type="ECO:0000256" key="3">
    <source>
        <dbReference type="ARBA" id="ARBA00022475"/>
    </source>
</evidence>
<feature type="transmembrane region" description="Helical" evidence="9">
    <location>
        <begin position="145"/>
        <end position="168"/>
    </location>
</feature>
<feature type="transmembrane region" description="Helical" evidence="9">
    <location>
        <begin position="82"/>
        <end position="103"/>
    </location>
</feature>
<feature type="transmembrane region" description="Helical" evidence="9">
    <location>
        <begin position="289"/>
        <end position="307"/>
    </location>
</feature>
<feature type="transmembrane region" description="Helical" evidence="9">
    <location>
        <begin position="109"/>
        <end position="133"/>
    </location>
</feature>
<feature type="transmembrane region" description="Helical" evidence="9">
    <location>
        <begin position="50"/>
        <end position="70"/>
    </location>
</feature>
<dbReference type="eggNOG" id="COG2814">
    <property type="taxonomic scope" value="Bacteria"/>
</dbReference>
<dbReference type="KEGG" id="ttu:TERTU_4068"/>
<comment type="subcellular location">
    <subcellularLocation>
        <location evidence="1">Cell membrane</location>
        <topology evidence="1">Multi-pass membrane protein</topology>
    </subcellularLocation>
</comment>
<keyword evidence="3" id="KW-1003">Cell membrane</keyword>
<dbReference type="Pfam" id="PF07690">
    <property type="entry name" value="MFS_1"/>
    <property type="match status" value="1"/>
</dbReference>
<evidence type="ECO:0000256" key="9">
    <source>
        <dbReference type="SAM" id="Phobius"/>
    </source>
</evidence>
<keyword evidence="2" id="KW-0813">Transport</keyword>
<keyword evidence="4 9" id="KW-0812">Transmembrane</keyword>
<dbReference type="PANTHER" id="PTHR23513">
    <property type="entry name" value="INTEGRAL MEMBRANE EFFLUX PROTEIN-RELATED"/>
    <property type="match status" value="1"/>
</dbReference>
<evidence type="ECO:0000256" key="7">
    <source>
        <dbReference type="ARBA" id="ARBA00038075"/>
    </source>
</evidence>
<dbReference type="STRING" id="377629.TERTU_4068"/>
<proteinExistence type="inferred from homology"/>
<keyword evidence="6 9" id="KW-0472">Membrane</keyword>
<feature type="transmembrane region" description="Helical" evidence="9">
    <location>
        <begin position="313"/>
        <end position="335"/>
    </location>
</feature>
<accession>C5BUC4</accession>
<dbReference type="NCBIfam" id="NF007792">
    <property type="entry name" value="PRK10489.1"/>
    <property type="match status" value="1"/>
</dbReference>
<dbReference type="HOGENOM" id="CLU_034180_11_0_6"/>
<evidence type="ECO:0000259" key="10">
    <source>
        <dbReference type="PROSITE" id="PS50850"/>
    </source>
</evidence>
<dbReference type="EMBL" id="CP001614">
    <property type="protein sequence ID" value="ACR13598.1"/>
    <property type="molecule type" value="Genomic_DNA"/>
</dbReference>
<evidence type="ECO:0000313" key="11">
    <source>
        <dbReference type="EMBL" id="ACR13598.1"/>
    </source>
</evidence>
<feature type="transmembrane region" description="Helical" evidence="9">
    <location>
        <begin position="379"/>
        <end position="397"/>
    </location>
</feature>
<evidence type="ECO:0000256" key="1">
    <source>
        <dbReference type="ARBA" id="ARBA00004651"/>
    </source>
</evidence>
<protein>
    <recommendedName>
        <fullName evidence="8">Multidrug efflux pump Tap</fullName>
    </recommendedName>
</protein>
<evidence type="ECO:0000256" key="2">
    <source>
        <dbReference type="ARBA" id="ARBA00022448"/>
    </source>
</evidence>
<evidence type="ECO:0000256" key="6">
    <source>
        <dbReference type="ARBA" id="ARBA00023136"/>
    </source>
</evidence>
<dbReference type="GO" id="GO:0005886">
    <property type="term" value="C:plasma membrane"/>
    <property type="evidence" value="ECO:0007669"/>
    <property type="project" value="UniProtKB-SubCell"/>
</dbReference>
<keyword evidence="12" id="KW-1185">Reference proteome</keyword>
<evidence type="ECO:0000256" key="5">
    <source>
        <dbReference type="ARBA" id="ARBA00022989"/>
    </source>
</evidence>
<gene>
    <name evidence="11" type="ordered locus">TERTU_4068</name>
</gene>
<dbReference type="RefSeq" id="WP_015819712.1">
    <property type="nucleotide sequence ID" value="NC_012997.1"/>
</dbReference>
<dbReference type="InterPro" id="IPR036259">
    <property type="entry name" value="MFS_trans_sf"/>
</dbReference>
<dbReference type="AlphaFoldDB" id="C5BUC4"/>
<evidence type="ECO:0000313" key="12">
    <source>
        <dbReference type="Proteomes" id="UP000009080"/>
    </source>
</evidence>
<feature type="transmembrane region" description="Helical" evidence="9">
    <location>
        <begin position="256"/>
        <end position="277"/>
    </location>
</feature>
<dbReference type="InterPro" id="IPR011701">
    <property type="entry name" value="MFS"/>
</dbReference>
<dbReference type="OrthoDB" id="7283966at2"/>
<evidence type="ECO:0000256" key="8">
    <source>
        <dbReference type="ARBA" id="ARBA00040914"/>
    </source>
</evidence>
<organism evidence="11 12">
    <name type="scientific">Teredinibacter turnerae (strain ATCC 39867 / T7901)</name>
    <dbReference type="NCBI Taxonomy" id="377629"/>
    <lineage>
        <taxon>Bacteria</taxon>
        <taxon>Pseudomonadati</taxon>
        <taxon>Pseudomonadota</taxon>
        <taxon>Gammaproteobacteria</taxon>
        <taxon>Cellvibrionales</taxon>
        <taxon>Cellvibrionaceae</taxon>
        <taxon>Teredinibacter</taxon>
    </lineage>
</organism>
<dbReference type="SUPFAM" id="SSF103473">
    <property type="entry name" value="MFS general substrate transporter"/>
    <property type="match status" value="1"/>
</dbReference>
<dbReference type="Gene3D" id="1.20.1250.20">
    <property type="entry name" value="MFS general substrate transporter like domains"/>
    <property type="match status" value="1"/>
</dbReference>
<dbReference type="CDD" id="cd06173">
    <property type="entry name" value="MFS_MefA_like"/>
    <property type="match status" value="1"/>
</dbReference>
<comment type="similarity">
    <text evidence="7">Belongs to the major facilitator superfamily. Drug:H(+) antiporter-3 (DHA3) (TC 2.A.1.21) family.</text>
</comment>
<reference evidence="11 12" key="1">
    <citation type="journal article" date="2009" name="PLoS ONE">
        <title>The complete genome of Teredinibacter turnerae T7901: an intracellular endosymbiont of marine wood-boring bivalves (shipworms).</title>
        <authorList>
            <person name="Yang J.C."/>
            <person name="Madupu R."/>
            <person name="Durkin A.S."/>
            <person name="Ekborg N.A."/>
            <person name="Pedamallu C.S."/>
            <person name="Hostetler J.B."/>
            <person name="Radune D."/>
            <person name="Toms B.S."/>
            <person name="Henrissat B."/>
            <person name="Coutinho P.M."/>
            <person name="Schwarz S."/>
            <person name="Field L."/>
            <person name="Trindade-Silva A.E."/>
            <person name="Soares C.A.G."/>
            <person name="Elshahawi S."/>
            <person name="Hanora A."/>
            <person name="Schmidt E.W."/>
            <person name="Haygood M.G."/>
            <person name="Posfai J."/>
            <person name="Benner J."/>
            <person name="Madinger C."/>
            <person name="Nove J."/>
            <person name="Anton B."/>
            <person name="Chaudhary K."/>
            <person name="Foster J."/>
            <person name="Holman A."/>
            <person name="Kumar S."/>
            <person name="Lessard P.A."/>
            <person name="Luyten Y.A."/>
            <person name="Slatko B."/>
            <person name="Wood N."/>
            <person name="Wu B."/>
            <person name="Teplitski M."/>
            <person name="Mougous J.D."/>
            <person name="Ward N."/>
            <person name="Eisen J.A."/>
            <person name="Badger J.H."/>
            <person name="Distel D.L."/>
        </authorList>
    </citation>
    <scope>NUCLEOTIDE SEQUENCE [LARGE SCALE GENOMIC DNA]</scope>
    <source>
        <strain evidence="12">ATCC 39867 / T7901</strain>
    </source>
</reference>